<comment type="caution">
    <text evidence="2">The sequence shown here is derived from an EMBL/GenBank/DDBJ whole genome shotgun (WGS) entry which is preliminary data.</text>
</comment>
<keyword evidence="2" id="KW-0121">Carboxypeptidase</keyword>
<dbReference type="InterPro" id="IPR001466">
    <property type="entry name" value="Beta-lactam-related"/>
</dbReference>
<organism evidence="2">
    <name type="scientific">termite gut metagenome</name>
    <dbReference type="NCBI Taxonomy" id="433724"/>
    <lineage>
        <taxon>unclassified sequences</taxon>
        <taxon>metagenomes</taxon>
        <taxon>organismal metagenomes</taxon>
    </lineage>
</organism>
<keyword evidence="2" id="KW-0378">Hydrolase</keyword>
<dbReference type="PANTHER" id="PTHR46825">
    <property type="entry name" value="D-ALANYL-D-ALANINE-CARBOXYPEPTIDASE/ENDOPEPTIDASE AMPH"/>
    <property type="match status" value="1"/>
</dbReference>
<dbReference type="EC" id="3.4.-.-" evidence="2"/>
<dbReference type="InterPro" id="IPR012338">
    <property type="entry name" value="Beta-lactam/transpept-like"/>
</dbReference>
<name>A0A5J4QDQ8_9ZZZZ</name>
<feature type="domain" description="Beta-lactamase-related" evidence="1">
    <location>
        <begin position="52"/>
        <end position="316"/>
    </location>
</feature>
<protein>
    <submittedName>
        <fullName evidence="2">D-alanyl-D-alanine-carboxypeptidase/endopeptidase AmpH</fullName>
        <ecNumber evidence="2">3.4.-.-</ecNumber>
    </submittedName>
</protein>
<dbReference type="InterPro" id="IPR050491">
    <property type="entry name" value="AmpC-like"/>
</dbReference>
<keyword evidence="2" id="KW-0645">Protease</keyword>
<dbReference type="Pfam" id="PF00144">
    <property type="entry name" value="Beta-lactamase"/>
    <property type="match status" value="1"/>
</dbReference>
<proteinExistence type="predicted"/>
<dbReference type="SUPFAM" id="SSF56601">
    <property type="entry name" value="beta-lactamase/transpeptidase-like"/>
    <property type="match status" value="1"/>
</dbReference>
<accession>A0A5J4QDQ8</accession>
<dbReference type="Gene3D" id="3.40.710.10">
    <property type="entry name" value="DD-peptidase/beta-lactamase superfamily"/>
    <property type="match status" value="1"/>
</dbReference>
<dbReference type="EMBL" id="SNRY01003768">
    <property type="protein sequence ID" value="KAA6319807.1"/>
    <property type="molecule type" value="Genomic_DNA"/>
</dbReference>
<dbReference type="PANTHER" id="PTHR46825:SF8">
    <property type="entry name" value="BETA-LACTAMASE-RELATED"/>
    <property type="match status" value="1"/>
</dbReference>
<evidence type="ECO:0000259" key="1">
    <source>
        <dbReference type="Pfam" id="PF00144"/>
    </source>
</evidence>
<sequence length="336" mass="37591">MNIDSQTLGLINKFVKGKENLKFTIGCISGNNTLIKVFDSKGEIDTTQTIYYEIGSITKTFTSALLAKYVQEGKMMLNDSIKDYIQDLPDGQYYPTLKRLATHTSGYSALLPFNTLDFLKLIINTLANGGTKSNPLADLINTDEMKKVIRSKRLKDKDYPYAYSNFGYDVLGYILGTISKKGYWNAMNEFITHDLGLTDTCLGIVNDKNIHGFNRKNKDFGNWLWNSDDLLAPAGGMSSTAQDLLDYAKKNMYEQKPYLSLCHDKQADATKKMDMGLGWELQKGNNIICKDGATGCFTSFLGFDKNKKNAVVVLSNYTCYAISKIGLSMLGKLQCY</sequence>
<dbReference type="AlphaFoldDB" id="A0A5J4QDQ8"/>
<dbReference type="GO" id="GO:0004180">
    <property type="term" value="F:carboxypeptidase activity"/>
    <property type="evidence" value="ECO:0007669"/>
    <property type="project" value="UniProtKB-KW"/>
</dbReference>
<evidence type="ECO:0000313" key="2">
    <source>
        <dbReference type="EMBL" id="KAA6319807.1"/>
    </source>
</evidence>
<gene>
    <name evidence="2" type="ORF">EZS27_030340</name>
</gene>
<reference evidence="2" key="1">
    <citation type="submission" date="2019-03" db="EMBL/GenBank/DDBJ databases">
        <title>Single cell metagenomics reveals metabolic interactions within the superorganism composed of flagellate Streblomastix strix and complex community of Bacteroidetes bacteria on its surface.</title>
        <authorList>
            <person name="Treitli S.C."/>
            <person name="Kolisko M."/>
            <person name="Husnik F."/>
            <person name="Keeling P."/>
            <person name="Hampl V."/>
        </authorList>
    </citation>
    <scope>NUCLEOTIDE SEQUENCE</scope>
    <source>
        <strain evidence="2">STM</strain>
    </source>
</reference>